<sequence>MVNRPAESDSPIVPFLRVGPPPDRTRWEGWQQWREIRDTFVPAPRLSLKQYSDMSPRRRALHDLHRTATHVNMRLQETPMSRRVSDLMRGRLQNNAVQFMPGTRDGLMINGGGFQGKTETACSAAATFEDLWRDVHHQLLPDQAPLAGTRDVFVPVAYCRLPVKATPKALCKTILDVYGDPHPNTLDGLIRSVRDAVRDHNTTALLIDDVTRLRLHRGDDQDTLDLIRELMDLNVTLVLIGVDIPHSGLLRGAYIDPHTKQWVFPDVKRGKSHNAGASTQTERRFDMVDLDPFDYSTPVGITAFLEHLAGIEEQLRLFHSFEGMLATGGMPEYLFRRTHGIVGLLRRLIEDGCTEAITSGEERLTPELLARTSIRLGNLADLDPEAGEVPEIPLNVKPPQQSRKKPGRRPRNTVFDDQGDRPAADG</sequence>
<organism evidence="3 4">
    <name type="scientific">Kitasatospora putterlickiae</name>
    <dbReference type="NCBI Taxonomy" id="221725"/>
    <lineage>
        <taxon>Bacteria</taxon>
        <taxon>Bacillati</taxon>
        <taxon>Actinomycetota</taxon>
        <taxon>Actinomycetes</taxon>
        <taxon>Kitasatosporales</taxon>
        <taxon>Streptomycetaceae</taxon>
        <taxon>Kitasatospora</taxon>
    </lineage>
</organism>
<protein>
    <recommendedName>
        <fullName evidence="2">ORC1/DEAH AAA+ ATPase domain-containing protein</fullName>
    </recommendedName>
</protein>
<feature type="domain" description="ORC1/DEAH AAA+ ATPase" evidence="2">
    <location>
        <begin position="154"/>
        <end position="241"/>
    </location>
</feature>
<evidence type="ECO:0000313" key="3">
    <source>
        <dbReference type="EMBL" id="GAA1393700.1"/>
    </source>
</evidence>
<evidence type="ECO:0000256" key="1">
    <source>
        <dbReference type="SAM" id="MobiDB-lite"/>
    </source>
</evidence>
<gene>
    <name evidence="3" type="ORF">GCM10009639_27080</name>
</gene>
<dbReference type="InterPro" id="IPR049945">
    <property type="entry name" value="AAA_22"/>
</dbReference>
<name>A0ABN1XZA6_9ACTN</name>
<accession>A0ABN1XZA6</accession>
<feature type="region of interest" description="Disordered" evidence="1">
    <location>
        <begin position="387"/>
        <end position="426"/>
    </location>
</feature>
<feature type="compositionally biased region" description="Basic residues" evidence="1">
    <location>
        <begin position="402"/>
        <end position="411"/>
    </location>
</feature>
<comment type="caution">
    <text evidence="3">The sequence shown here is derived from an EMBL/GenBank/DDBJ whole genome shotgun (WGS) entry which is preliminary data.</text>
</comment>
<evidence type="ECO:0000313" key="4">
    <source>
        <dbReference type="Proteomes" id="UP001499863"/>
    </source>
</evidence>
<dbReference type="EMBL" id="BAAAKJ010000137">
    <property type="protein sequence ID" value="GAA1393700.1"/>
    <property type="molecule type" value="Genomic_DNA"/>
</dbReference>
<reference evidence="3 4" key="1">
    <citation type="journal article" date="2019" name="Int. J. Syst. Evol. Microbiol.">
        <title>The Global Catalogue of Microorganisms (GCM) 10K type strain sequencing project: providing services to taxonomists for standard genome sequencing and annotation.</title>
        <authorList>
            <consortium name="The Broad Institute Genomics Platform"/>
            <consortium name="The Broad Institute Genome Sequencing Center for Infectious Disease"/>
            <person name="Wu L."/>
            <person name="Ma J."/>
        </authorList>
    </citation>
    <scope>NUCLEOTIDE SEQUENCE [LARGE SCALE GENOMIC DNA]</scope>
    <source>
        <strain evidence="3 4">JCM 12393</strain>
    </source>
</reference>
<proteinExistence type="predicted"/>
<evidence type="ECO:0000259" key="2">
    <source>
        <dbReference type="Pfam" id="PF13401"/>
    </source>
</evidence>
<dbReference type="Pfam" id="PF13401">
    <property type="entry name" value="AAA_22"/>
    <property type="match status" value="1"/>
</dbReference>
<keyword evidence="4" id="KW-1185">Reference proteome</keyword>
<dbReference type="Proteomes" id="UP001499863">
    <property type="component" value="Unassembled WGS sequence"/>
</dbReference>